<organism evidence="2 3">
    <name type="scientific">Elysia crispata</name>
    <name type="common">lettuce slug</name>
    <dbReference type="NCBI Taxonomy" id="231223"/>
    <lineage>
        <taxon>Eukaryota</taxon>
        <taxon>Metazoa</taxon>
        <taxon>Spiralia</taxon>
        <taxon>Lophotrochozoa</taxon>
        <taxon>Mollusca</taxon>
        <taxon>Gastropoda</taxon>
        <taxon>Heterobranchia</taxon>
        <taxon>Euthyneura</taxon>
        <taxon>Panpulmonata</taxon>
        <taxon>Sacoglossa</taxon>
        <taxon>Placobranchoidea</taxon>
        <taxon>Plakobranchidae</taxon>
        <taxon>Elysia</taxon>
    </lineage>
</organism>
<sequence length="687" mass="75553">MLVEWAGHARAVCRLSVAEARRLWPSAFAIFMVSSLLMADGLLPVLAARYRTELALYSNGGYPGPSKRDSGGGADEGGGSGGGGGGDGGTSVSTGSRVSLPKSASRSHVGARGGSGVEHNIQRDSGRKSLLPNSYRRSKTAFLSGTGEVMLENSWGKGGSIRTSSSNLISDSKPDDTLNSQSKREERLNEETFEAEEKKRQSRQPSSRLARSSSASSPGYSLQSSFLSSSPSLLSSASSFLSLKERPSAPSIDSVSPFVKSSPSKPSHTSVSSPPSVPSSSSAFSTSSLSESSSNNRQNAKKTKNNSKSKSKHRVLYNHYKHQKQRVQERGYDWALHSSLVSLNSDALGIRSDSINRSSSHGQQAHFYKYHRNHHDKTDNKQSNSITNNIRHSLHKHSIHHSLMQRDEVFPEAVAASESYSHVASARYARHSNSTRENCAATNGTQSCYCLKGTSTRLDSHLADLVCGGLQSPDCLDVAQHSHLTFCSDYDMTSLSGFLPFATSRERSKEESNECRETYKRVLKQDRLAEEYFSGFLDLIGRYDCTQSYSVKWNCTHCKRCRGVVLISRLENHNKMRGRDYPAERKMIMAEKKQCKIFSLCSVGLVEPGNPSSSRLVSHKQQEIFESVEGCHVYTRESTPPTRPSLPVSFQSLSNLLKVQEEKEEIWIFACNQVLPHPFPGSVILNW</sequence>
<feature type="compositionally biased region" description="Basic residues" evidence="1">
    <location>
        <begin position="299"/>
        <end position="315"/>
    </location>
</feature>
<feature type="compositionally biased region" description="Basic and acidic residues" evidence="1">
    <location>
        <begin position="172"/>
        <end position="199"/>
    </location>
</feature>
<feature type="compositionally biased region" description="Low complexity" evidence="1">
    <location>
        <begin position="203"/>
        <end position="222"/>
    </location>
</feature>
<feature type="region of interest" description="Disordered" evidence="1">
    <location>
        <begin position="247"/>
        <end position="315"/>
    </location>
</feature>
<evidence type="ECO:0000313" key="3">
    <source>
        <dbReference type="Proteomes" id="UP001283361"/>
    </source>
</evidence>
<evidence type="ECO:0000256" key="1">
    <source>
        <dbReference type="SAM" id="MobiDB-lite"/>
    </source>
</evidence>
<feature type="compositionally biased region" description="Polar residues" evidence="1">
    <location>
        <begin position="161"/>
        <end position="170"/>
    </location>
</feature>
<reference evidence="2" key="1">
    <citation type="journal article" date="2023" name="G3 (Bethesda)">
        <title>A reference genome for the long-term kleptoplast-retaining sea slug Elysia crispata morphotype clarki.</title>
        <authorList>
            <person name="Eastman K.E."/>
            <person name="Pendleton A.L."/>
            <person name="Shaikh M.A."/>
            <person name="Suttiyut T."/>
            <person name="Ogas R."/>
            <person name="Tomko P."/>
            <person name="Gavelis G."/>
            <person name="Widhalm J.R."/>
            <person name="Wisecaver J.H."/>
        </authorList>
    </citation>
    <scope>NUCLEOTIDE SEQUENCE</scope>
    <source>
        <strain evidence="2">ECLA1</strain>
    </source>
</reference>
<dbReference type="AlphaFoldDB" id="A0AAE1CMW2"/>
<dbReference type="EMBL" id="JAWDGP010007437">
    <property type="protein sequence ID" value="KAK3718456.1"/>
    <property type="molecule type" value="Genomic_DNA"/>
</dbReference>
<feature type="compositionally biased region" description="Gly residues" evidence="1">
    <location>
        <begin position="71"/>
        <end position="89"/>
    </location>
</feature>
<feature type="region of interest" description="Disordered" evidence="1">
    <location>
        <begin position="61"/>
        <end position="133"/>
    </location>
</feature>
<comment type="caution">
    <text evidence="2">The sequence shown here is derived from an EMBL/GenBank/DDBJ whole genome shotgun (WGS) entry which is preliminary data.</text>
</comment>
<dbReference type="Proteomes" id="UP001283361">
    <property type="component" value="Unassembled WGS sequence"/>
</dbReference>
<accession>A0AAE1CMW2</accession>
<name>A0AAE1CMW2_9GAST</name>
<feature type="region of interest" description="Disordered" evidence="1">
    <location>
        <begin position="153"/>
        <end position="222"/>
    </location>
</feature>
<protein>
    <submittedName>
        <fullName evidence="2">Uncharacterized protein</fullName>
    </submittedName>
</protein>
<evidence type="ECO:0000313" key="2">
    <source>
        <dbReference type="EMBL" id="KAK3718456.1"/>
    </source>
</evidence>
<gene>
    <name evidence="2" type="ORF">RRG08_006834</name>
</gene>
<feature type="compositionally biased region" description="Low complexity" evidence="1">
    <location>
        <begin position="254"/>
        <end position="294"/>
    </location>
</feature>
<keyword evidence="3" id="KW-1185">Reference proteome</keyword>
<proteinExistence type="predicted"/>